<keyword evidence="3" id="KW-1185">Reference proteome</keyword>
<feature type="compositionally biased region" description="Basic and acidic residues" evidence="1">
    <location>
        <begin position="147"/>
        <end position="158"/>
    </location>
</feature>
<sequence>MFEQEETNAKAGAWTEAAKLEFLLRIIAVYKDNKPMPWSRINMPGRTQKSLQNQWTKIQKDIAALADGDPETALKATPRKRGKKSVGIENGDDDDEGTATKKKGMWLGYKSLDNLAYGSIARTPTKAKGKAAKKEIKDEGLTDDEEILIKKDEDSDMD</sequence>
<reference evidence="2" key="2">
    <citation type="submission" date="2022-07" db="EMBL/GenBank/DDBJ databases">
        <authorList>
            <person name="Goncalves M.F.M."/>
            <person name="Hilario S."/>
            <person name="Van De Peer Y."/>
            <person name="Esteves A.C."/>
            <person name="Alves A."/>
        </authorList>
    </citation>
    <scope>NUCLEOTIDE SEQUENCE</scope>
    <source>
        <strain evidence="2">MUM 19.33</strain>
    </source>
</reference>
<gene>
    <name evidence="2" type="ORF">J7T54_006785</name>
</gene>
<comment type="caution">
    <text evidence="2">The sequence shown here is derived from an EMBL/GenBank/DDBJ whole genome shotgun (WGS) entry which is preliminary data.</text>
</comment>
<feature type="region of interest" description="Disordered" evidence="1">
    <location>
        <begin position="123"/>
        <end position="158"/>
    </location>
</feature>
<name>A0A9P9Y7N3_9HYPO</name>
<feature type="region of interest" description="Disordered" evidence="1">
    <location>
        <begin position="69"/>
        <end position="100"/>
    </location>
</feature>
<dbReference type="GeneID" id="75833262"/>
<evidence type="ECO:0008006" key="4">
    <source>
        <dbReference type="Google" id="ProtNLM"/>
    </source>
</evidence>
<dbReference type="EMBL" id="JAGIXG020000002">
    <property type="protein sequence ID" value="KAI6785143.1"/>
    <property type="molecule type" value="Genomic_DNA"/>
</dbReference>
<proteinExistence type="predicted"/>
<accession>A0A9P9Y7N3</accession>
<dbReference type="Proteomes" id="UP001055219">
    <property type="component" value="Unassembled WGS sequence"/>
</dbReference>
<dbReference type="RefSeq" id="XP_051365999.1">
    <property type="nucleotide sequence ID" value="XM_051507309.1"/>
</dbReference>
<evidence type="ECO:0000313" key="3">
    <source>
        <dbReference type="Proteomes" id="UP001055219"/>
    </source>
</evidence>
<dbReference type="OrthoDB" id="4848529at2759"/>
<reference evidence="2" key="1">
    <citation type="journal article" date="2021" name="J Fungi (Basel)">
        <title>Genomic and Metabolomic Analyses of the Marine Fungus Emericellopsis cladophorae: Insights into Saltwater Adaptability Mechanisms and Its Biosynthetic Potential.</title>
        <authorList>
            <person name="Goncalves M.F.M."/>
            <person name="Hilario S."/>
            <person name="Van de Peer Y."/>
            <person name="Esteves A.C."/>
            <person name="Alves A."/>
        </authorList>
    </citation>
    <scope>NUCLEOTIDE SEQUENCE</scope>
    <source>
        <strain evidence="2">MUM 19.33</strain>
    </source>
</reference>
<dbReference type="AlphaFoldDB" id="A0A9P9Y7N3"/>
<evidence type="ECO:0000256" key="1">
    <source>
        <dbReference type="SAM" id="MobiDB-lite"/>
    </source>
</evidence>
<dbReference type="Gene3D" id="1.10.10.60">
    <property type="entry name" value="Homeodomain-like"/>
    <property type="match status" value="1"/>
</dbReference>
<organism evidence="2 3">
    <name type="scientific">Emericellopsis cladophorae</name>
    <dbReference type="NCBI Taxonomy" id="2686198"/>
    <lineage>
        <taxon>Eukaryota</taxon>
        <taxon>Fungi</taxon>
        <taxon>Dikarya</taxon>
        <taxon>Ascomycota</taxon>
        <taxon>Pezizomycotina</taxon>
        <taxon>Sordariomycetes</taxon>
        <taxon>Hypocreomycetidae</taxon>
        <taxon>Hypocreales</taxon>
        <taxon>Bionectriaceae</taxon>
        <taxon>Emericellopsis</taxon>
    </lineage>
</organism>
<protein>
    <recommendedName>
        <fullName evidence="4">Myb-like domain-containing protein</fullName>
    </recommendedName>
</protein>
<evidence type="ECO:0000313" key="2">
    <source>
        <dbReference type="EMBL" id="KAI6785143.1"/>
    </source>
</evidence>